<gene>
    <name evidence="1" type="ORF">DQG23_24820</name>
</gene>
<keyword evidence="2" id="KW-1185">Reference proteome</keyword>
<dbReference type="EMBL" id="QMFB01000016">
    <property type="protein sequence ID" value="RAV18530.1"/>
    <property type="molecule type" value="Genomic_DNA"/>
</dbReference>
<dbReference type="AlphaFoldDB" id="A0A329MF27"/>
<comment type="caution">
    <text evidence="1">The sequence shown here is derived from an EMBL/GenBank/DDBJ whole genome shotgun (WGS) entry which is preliminary data.</text>
</comment>
<protein>
    <recommendedName>
        <fullName evidence="3">DUF4825 domain-containing protein</fullName>
    </recommendedName>
</protein>
<reference evidence="1 2" key="1">
    <citation type="journal article" date="2009" name="Int. J. Syst. Evol. Microbiol.">
        <title>Paenibacillus contaminans sp. nov., isolated from a contaminated laboratory plate.</title>
        <authorList>
            <person name="Chou J.H."/>
            <person name="Lee J.H."/>
            <person name="Lin M.C."/>
            <person name="Chang P.S."/>
            <person name="Arun A.B."/>
            <person name="Young C.C."/>
            <person name="Chen W.M."/>
        </authorList>
    </citation>
    <scope>NUCLEOTIDE SEQUENCE [LARGE SCALE GENOMIC DNA]</scope>
    <source>
        <strain evidence="1 2">CKOBP-6</strain>
    </source>
</reference>
<evidence type="ECO:0000313" key="2">
    <source>
        <dbReference type="Proteomes" id="UP000250369"/>
    </source>
</evidence>
<evidence type="ECO:0000313" key="1">
    <source>
        <dbReference type="EMBL" id="RAV18530.1"/>
    </source>
</evidence>
<sequence>MSKLAGMWITLLLSVCIALALSILFKESANSNGVLADNRSPAKTLSDDNMVDLISTLPLQLSIKKVDWQQTVLSVDLIMPSAASGIERVYRDLYTLSEFGFQTSNVRQVLVRVLEGRKEEASAGFPLLVAMDARKANRSAAWKREGTGAQTLQDYLQSHYRITYTKKWQSS</sequence>
<dbReference type="OrthoDB" id="2597874at2"/>
<name>A0A329MF27_9BACL</name>
<dbReference type="RefSeq" id="WP_113033714.1">
    <property type="nucleotide sequence ID" value="NZ_QMFB01000016.1"/>
</dbReference>
<organism evidence="1 2">
    <name type="scientific">Paenibacillus contaminans</name>
    <dbReference type="NCBI Taxonomy" id="450362"/>
    <lineage>
        <taxon>Bacteria</taxon>
        <taxon>Bacillati</taxon>
        <taxon>Bacillota</taxon>
        <taxon>Bacilli</taxon>
        <taxon>Bacillales</taxon>
        <taxon>Paenibacillaceae</taxon>
        <taxon>Paenibacillus</taxon>
    </lineage>
</organism>
<proteinExistence type="predicted"/>
<accession>A0A329MF27</accession>
<dbReference type="Proteomes" id="UP000250369">
    <property type="component" value="Unassembled WGS sequence"/>
</dbReference>
<evidence type="ECO:0008006" key="3">
    <source>
        <dbReference type="Google" id="ProtNLM"/>
    </source>
</evidence>